<comment type="cofactor">
    <cofactor evidence="1">
        <name>Mg(2+)</name>
        <dbReference type="ChEBI" id="CHEBI:18420"/>
    </cofactor>
</comment>
<comment type="similarity">
    <text evidence="10">Belongs to the phosphofructokinase type A (PFKA) family.</text>
</comment>
<dbReference type="GO" id="GO:0005524">
    <property type="term" value="F:ATP binding"/>
    <property type="evidence" value="ECO:0007669"/>
    <property type="project" value="UniProtKB-KW"/>
</dbReference>
<proteinExistence type="inferred from homology"/>
<gene>
    <name evidence="14" type="ORF">BGX16_0997</name>
</gene>
<feature type="domain" description="Phosphofructokinase" evidence="13">
    <location>
        <begin position="80"/>
        <end position="388"/>
    </location>
</feature>
<reference evidence="14 15" key="1">
    <citation type="submission" date="2017-11" db="EMBL/GenBank/DDBJ databases">
        <title>Animal gut microbial communities from fecal samples from Wisconsin, USA.</title>
        <authorList>
            <person name="Neumann A."/>
        </authorList>
    </citation>
    <scope>NUCLEOTIDE SEQUENCE [LARGE SCALE GENOMIC DNA]</scope>
    <source>
        <strain evidence="14 15">UWS3</strain>
    </source>
</reference>
<evidence type="ECO:0000256" key="1">
    <source>
        <dbReference type="ARBA" id="ARBA00001946"/>
    </source>
</evidence>
<evidence type="ECO:0000256" key="2">
    <source>
        <dbReference type="ARBA" id="ARBA00003138"/>
    </source>
</evidence>
<dbReference type="InterPro" id="IPR012004">
    <property type="entry name" value="PyroP-dep_PFK_TP0108"/>
</dbReference>
<evidence type="ECO:0000256" key="11">
    <source>
        <dbReference type="ARBA" id="ARBA00048070"/>
    </source>
</evidence>
<evidence type="ECO:0000256" key="10">
    <source>
        <dbReference type="ARBA" id="ARBA00038478"/>
    </source>
</evidence>
<dbReference type="FunFam" id="3.40.50.450:FF:000002">
    <property type="entry name" value="ATP-dependent 6-phosphofructokinase"/>
    <property type="match status" value="1"/>
</dbReference>
<keyword evidence="9" id="KW-0324">Glycolysis</keyword>
<keyword evidence="5" id="KW-0547">Nucleotide-binding</keyword>
<organism evidence="14 15">
    <name type="scientific">Hallerella succinigenes</name>
    <dbReference type="NCBI Taxonomy" id="1896222"/>
    <lineage>
        <taxon>Bacteria</taxon>
        <taxon>Pseudomonadati</taxon>
        <taxon>Fibrobacterota</taxon>
        <taxon>Fibrobacteria</taxon>
        <taxon>Fibrobacterales</taxon>
        <taxon>Fibrobacteraceae</taxon>
        <taxon>Hallerella</taxon>
    </lineage>
</organism>
<dbReference type="PANTHER" id="PTHR45770">
    <property type="entry name" value="ATP-DEPENDENT 6-PHOSPHOFRUCTOKINASE 1"/>
    <property type="match status" value="1"/>
</dbReference>
<dbReference type="GO" id="GO:0003872">
    <property type="term" value="F:6-phosphofructokinase activity"/>
    <property type="evidence" value="ECO:0007669"/>
    <property type="project" value="UniProtKB-EC"/>
</dbReference>
<protein>
    <submittedName>
        <fullName evidence="14">6-phosphofructokinase</fullName>
    </submittedName>
</protein>
<name>A0A2M9A5X9_9BACT</name>
<dbReference type="PRINTS" id="PR00476">
    <property type="entry name" value="PHFRCTKINASE"/>
</dbReference>
<dbReference type="Gene3D" id="3.40.50.450">
    <property type="match status" value="1"/>
</dbReference>
<dbReference type="SUPFAM" id="SSF53784">
    <property type="entry name" value="Phosphofructokinase"/>
    <property type="match status" value="1"/>
</dbReference>
<evidence type="ECO:0000256" key="5">
    <source>
        <dbReference type="ARBA" id="ARBA00022741"/>
    </source>
</evidence>
<evidence type="ECO:0000256" key="8">
    <source>
        <dbReference type="ARBA" id="ARBA00022842"/>
    </source>
</evidence>
<dbReference type="InterPro" id="IPR050929">
    <property type="entry name" value="PFKA"/>
</dbReference>
<dbReference type="GO" id="GO:0006002">
    <property type="term" value="P:fructose 6-phosphate metabolic process"/>
    <property type="evidence" value="ECO:0007669"/>
    <property type="project" value="InterPro"/>
</dbReference>
<dbReference type="GO" id="GO:0005737">
    <property type="term" value="C:cytoplasm"/>
    <property type="evidence" value="ECO:0007669"/>
    <property type="project" value="UniProtKB-ARBA"/>
</dbReference>
<evidence type="ECO:0000256" key="7">
    <source>
        <dbReference type="ARBA" id="ARBA00022840"/>
    </source>
</evidence>
<comment type="catalytic activity">
    <reaction evidence="11">
        <text>beta-D-fructose 6-phosphate + ATP = beta-D-fructose 1,6-bisphosphate + ADP + H(+)</text>
        <dbReference type="Rhea" id="RHEA:16109"/>
        <dbReference type="ChEBI" id="CHEBI:15378"/>
        <dbReference type="ChEBI" id="CHEBI:30616"/>
        <dbReference type="ChEBI" id="CHEBI:32966"/>
        <dbReference type="ChEBI" id="CHEBI:57634"/>
        <dbReference type="ChEBI" id="CHEBI:456216"/>
        <dbReference type="EC" id="2.7.1.11"/>
    </reaction>
</comment>
<dbReference type="EMBL" id="PGEX01000001">
    <property type="protein sequence ID" value="PJJ41043.1"/>
    <property type="molecule type" value="Genomic_DNA"/>
</dbReference>
<dbReference type="InterPro" id="IPR035966">
    <property type="entry name" value="PKF_sf"/>
</dbReference>
<accession>A0A2M9A5X9</accession>
<dbReference type="PIRSF" id="PIRSF000534">
    <property type="entry name" value="PPi_PFK_TP0108"/>
    <property type="match status" value="1"/>
</dbReference>
<dbReference type="OrthoDB" id="9802503at2"/>
<evidence type="ECO:0000256" key="9">
    <source>
        <dbReference type="ARBA" id="ARBA00023152"/>
    </source>
</evidence>
<dbReference type="Pfam" id="PF00365">
    <property type="entry name" value="PFK"/>
    <property type="match status" value="1"/>
</dbReference>
<keyword evidence="3" id="KW-0808">Transferase</keyword>
<dbReference type="NCBIfam" id="NF005301">
    <property type="entry name" value="PRK06830.1"/>
    <property type="match status" value="1"/>
</dbReference>
<keyword evidence="15" id="KW-1185">Reference proteome</keyword>
<keyword evidence="6 14" id="KW-0418">Kinase</keyword>
<evidence type="ECO:0000256" key="6">
    <source>
        <dbReference type="ARBA" id="ARBA00022777"/>
    </source>
</evidence>
<dbReference type="InterPro" id="IPR022953">
    <property type="entry name" value="ATP_PFK"/>
</dbReference>
<evidence type="ECO:0000259" key="13">
    <source>
        <dbReference type="Pfam" id="PF00365"/>
    </source>
</evidence>
<dbReference type="GO" id="GO:0046872">
    <property type="term" value="F:metal ion binding"/>
    <property type="evidence" value="ECO:0007669"/>
    <property type="project" value="UniProtKB-KW"/>
</dbReference>
<comment type="catalytic activity">
    <reaction evidence="12">
        <text>beta-D-fructose 6-phosphate + diphosphate = beta-D-fructose 1,6-bisphosphate + phosphate + H(+)</text>
        <dbReference type="Rhea" id="RHEA:13613"/>
        <dbReference type="ChEBI" id="CHEBI:15378"/>
        <dbReference type="ChEBI" id="CHEBI:32966"/>
        <dbReference type="ChEBI" id="CHEBI:33019"/>
        <dbReference type="ChEBI" id="CHEBI:43474"/>
        <dbReference type="ChEBI" id="CHEBI:57634"/>
        <dbReference type="EC" id="2.7.1.90"/>
    </reaction>
</comment>
<evidence type="ECO:0000313" key="15">
    <source>
        <dbReference type="Proteomes" id="UP000231134"/>
    </source>
</evidence>
<keyword evidence="7" id="KW-0067">ATP-binding</keyword>
<evidence type="ECO:0000256" key="12">
    <source>
        <dbReference type="ARBA" id="ARBA00048072"/>
    </source>
</evidence>
<evidence type="ECO:0000256" key="4">
    <source>
        <dbReference type="ARBA" id="ARBA00022723"/>
    </source>
</evidence>
<evidence type="ECO:0000256" key="3">
    <source>
        <dbReference type="ARBA" id="ARBA00022679"/>
    </source>
</evidence>
<comment type="function">
    <text evidence="2">Catalyzes the phosphorylation of D-fructose 6-phosphate, the first committing step of glycolysis. Uses inorganic phosphate (PPi) as phosphoryl donor instead of ATP like common ATP-dependent phosphofructokinases (ATP-PFKs), which renders the reaction reversible, and can thus function both in glycolysis and gluconeogenesis. Consistently, PPi-PFK can replace the enzymes of both the forward (ATP-PFK) and reverse (fructose-bisphosphatase (FBPase)) reactions.</text>
</comment>
<evidence type="ECO:0000313" key="14">
    <source>
        <dbReference type="EMBL" id="PJJ41043.1"/>
    </source>
</evidence>
<sequence>MTREDILENPDKYDLSIETVGKCTLNSPMKGLKFVNDTKQISLTTDVATIEKFAKMGKPIPALEAAGPREMIYHDPSWTRAAIVTCGGLCPGLNNVIKSLVRVLWFDYGVRNIFGIPYGYRGLNPDYGYAPKILDPDYVDNIQEDGGTILGSSRGQQSAETMVDTLMRLNINILFCIGGDGTLRGARDIAHEVKRRHQPISVIGIPKTIDNDLNLVDRTFGFETAVLAACDVITSAHCEANGAYNGLGLVKLMGRDSGFIAADAALATTVANFCLIPEVPFELEGEGGLFSALENRYAIGKTHAVMVVAEGAGQHLFKGLPERKDASGNILKYDIGDYLVEKINEHFKTIGMEINIKYFDPSYTVRSIPAKGTDAIFCYQLAENAVHAAMAGKTNMVVGSMNGKFTHVPIDFAVSERRKIKPDSPLWHAVLGSTRQMDYFSGKYAKRKKQ</sequence>
<keyword evidence="8" id="KW-0460">Magnesium</keyword>
<dbReference type="GO" id="GO:0047334">
    <property type="term" value="F:diphosphate-fructose-6-phosphate 1-phosphotransferase activity"/>
    <property type="evidence" value="ECO:0007669"/>
    <property type="project" value="UniProtKB-EC"/>
</dbReference>
<dbReference type="RefSeq" id="WP_100425057.1">
    <property type="nucleotide sequence ID" value="NZ_JAQXKX010000056.1"/>
</dbReference>
<dbReference type="UniPathway" id="UPA00109">
    <property type="reaction ID" value="UER00182"/>
</dbReference>
<dbReference type="InterPro" id="IPR000023">
    <property type="entry name" value="Phosphofructokinase_dom"/>
</dbReference>
<dbReference type="Proteomes" id="UP000231134">
    <property type="component" value="Unassembled WGS sequence"/>
</dbReference>
<keyword evidence="4" id="KW-0479">Metal-binding</keyword>
<comment type="caution">
    <text evidence="14">The sequence shown here is derived from an EMBL/GenBank/DDBJ whole genome shotgun (WGS) entry which is preliminary data.</text>
</comment>
<dbReference type="AlphaFoldDB" id="A0A2M9A5X9"/>